<dbReference type="InterPro" id="IPR050559">
    <property type="entry name" value="P-Pant_transferase_sf"/>
</dbReference>
<evidence type="ECO:0000256" key="2">
    <source>
        <dbReference type="ARBA" id="ARBA00022679"/>
    </source>
</evidence>
<organism evidence="5 6">
    <name type="scientific">Pedobacter cryoconitis</name>
    <dbReference type="NCBI Taxonomy" id="188932"/>
    <lineage>
        <taxon>Bacteria</taxon>
        <taxon>Pseudomonadati</taxon>
        <taxon>Bacteroidota</taxon>
        <taxon>Sphingobacteriia</taxon>
        <taxon>Sphingobacteriales</taxon>
        <taxon>Sphingobacteriaceae</taxon>
        <taxon>Pedobacter</taxon>
    </lineage>
</organism>
<dbReference type="InterPro" id="IPR008278">
    <property type="entry name" value="4-PPantetheinyl_Trfase_dom"/>
</dbReference>
<evidence type="ECO:0000313" key="6">
    <source>
        <dbReference type="Proteomes" id="UP000521017"/>
    </source>
</evidence>
<keyword evidence="2 5" id="KW-0808">Transferase</keyword>
<evidence type="ECO:0000256" key="1">
    <source>
        <dbReference type="ARBA" id="ARBA00010990"/>
    </source>
</evidence>
<name>A0A7X0J099_9SPHI</name>
<dbReference type="SUPFAM" id="SSF56214">
    <property type="entry name" value="4'-phosphopantetheinyl transferase"/>
    <property type="match status" value="2"/>
</dbReference>
<comment type="caution">
    <text evidence="5">The sequence shown here is derived from an EMBL/GenBank/DDBJ whole genome shotgun (WGS) entry which is preliminary data.</text>
</comment>
<dbReference type="Proteomes" id="UP000521017">
    <property type="component" value="Unassembled WGS sequence"/>
</dbReference>
<accession>A0A7X0J099</accession>
<dbReference type="GO" id="GO:0019878">
    <property type="term" value="P:lysine biosynthetic process via aminoadipic acid"/>
    <property type="evidence" value="ECO:0007669"/>
    <property type="project" value="TreeGrafter"/>
</dbReference>
<evidence type="ECO:0000259" key="4">
    <source>
        <dbReference type="Pfam" id="PF22624"/>
    </source>
</evidence>
<reference evidence="5 6" key="1">
    <citation type="submission" date="2020-08" db="EMBL/GenBank/DDBJ databases">
        <title>Genomic Encyclopedia of Type Strains, Phase IV (KMG-V): Genome sequencing to study the core and pangenomes of soil and plant-associated prokaryotes.</title>
        <authorList>
            <person name="Whitman W."/>
        </authorList>
    </citation>
    <scope>NUCLEOTIDE SEQUENCE [LARGE SCALE GENOMIC DNA]</scope>
    <source>
        <strain evidence="5 6">M2T3</strain>
    </source>
</reference>
<dbReference type="Gene3D" id="3.90.470.20">
    <property type="entry name" value="4'-phosphopantetheinyl transferase domain"/>
    <property type="match status" value="2"/>
</dbReference>
<comment type="similarity">
    <text evidence="1">Belongs to the P-Pant transferase superfamily. Gsp/Sfp/HetI/AcpT family.</text>
</comment>
<dbReference type="PANTHER" id="PTHR12215:SF10">
    <property type="entry name" value="L-AMINOADIPATE-SEMIALDEHYDE DEHYDROGENASE-PHOSPHOPANTETHEINYL TRANSFERASE"/>
    <property type="match status" value="1"/>
</dbReference>
<dbReference type="Pfam" id="PF22624">
    <property type="entry name" value="AASDHPPT_N"/>
    <property type="match status" value="1"/>
</dbReference>
<dbReference type="Pfam" id="PF01648">
    <property type="entry name" value="ACPS"/>
    <property type="match status" value="1"/>
</dbReference>
<evidence type="ECO:0000259" key="3">
    <source>
        <dbReference type="Pfam" id="PF01648"/>
    </source>
</evidence>
<feature type="domain" description="4'-phosphopantetheinyl transferase N-terminal" evidence="4">
    <location>
        <begin position="45"/>
        <end position="124"/>
    </location>
</feature>
<dbReference type="GO" id="GO:0008897">
    <property type="term" value="F:holo-[acyl-carrier-protein] synthase activity"/>
    <property type="evidence" value="ECO:0007669"/>
    <property type="project" value="InterPro"/>
</dbReference>
<evidence type="ECO:0000313" key="5">
    <source>
        <dbReference type="EMBL" id="MBB6498127.1"/>
    </source>
</evidence>
<feature type="domain" description="4'-phosphopantetheinyl transferase" evidence="3">
    <location>
        <begin position="129"/>
        <end position="214"/>
    </location>
</feature>
<gene>
    <name evidence="5" type="ORF">HDF25_000251</name>
</gene>
<dbReference type="GO" id="GO:0000287">
    <property type="term" value="F:magnesium ion binding"/>
    <property type="evidence" value="ECO:0007669"/>
    <property type="project" value="InterPro"/>
</dbReference>
<dbReference type="EMBL" id="JACHCC010000001">
    <property type="protein sequence ID" value="MBB6498127.1"/>
    <property type="molecule type" value="Genomic_DNA"/>
</dbReference>
<dbReference type="AlphaFoldDB" id="A0A7X0J099"/>
<dbReference type="GO" id="GO:0005829">
    <property type="term" value="C:cytosol"/>
    <property type="evidence" value="ECO:0007669"/>
    <property type="project" value="TreeGrafter"/>
</dbReference>
<dbReference type="EC" id="2.7.8.-" evidence="5"/>
<protein>
    <submittedName>
        <fullName evidence="5">4'-phosphopantetheinyl transferase</fullName>
        <ecNumber evidence="5">2.7.8.-</ecNumber>
    </submittedName>
</protein>
<sequence length="251" mass="28897">MGYHLSCQSIACPESYGQAPQTLTPGNIYLWNLETDQYLHRIAEFKKLLSVEEKLRAERYYQQKDTERYIVTRAILRLLLARYHSCEPEKIKFTTNKNRKPQLFEGNGIYFNVSHSHQRIAIAISTQEIGVDLEFVKPDFDYMDIASYSFAQEELTWLNESQHPVDDFFCLWTRKEAFLKGTGSGLTDTMHEFSCLDKDNPLPAGILGINDNWDLNTMKIPGDYFLSIATAESAAPLENQLFLFDFSHAAL</sequence>
<dbReference type="InterPro" id="IPR055066">
    <property type="entry name" value="AASDHPPT_N"/>
</dbReference>
<dbReference type="RefSeq" id="WP_184621957.1">
    <property type="nucleotide sequence ID" value="NZ_JACHCC010000001.1"/>
</dbReference>
<dbReference type="InterPro" id="IPR037143">
    <property type="entry name" value="4-PPantetheinyl_Trfase_dom_sf"/>
</dbReference>
<proteinExistence type="inferred from homology"/>
<dbReference type="PANTHER" id="PTHR12215">
    <property type="entry name" value="PHOSPHOPANTETHEINE TRANSFERASE"/>
    <property type="match status" value="1"/>
</dbReference>